<dbReference type="Pfam" id="PF13840">
    <property type="entry name" value="ACT_7"/>
    <property type="match status" value="1"/>
</dbReference>
<organism evidence="2 3">
    <name type="scientific">Galerina marginata (strain CBS 339.88)</name>
    <dbReference type="NCBI Taxonomy" id="685588"/>
    <lineage>
        <taxon>Eukaryota</taxon>
        <taxon>Fungi</taxon>
        <taxon>Dikarya</taxon>
        <taxon>Basidiomycota</taxon>
        <taxon>Agaricomycotina</taxon>
        <taxon>Agaricomycetes</taxon>
        <taxon>Agaricomycetidae</taxon>
        <taxon>Agaricales</taxon>
        <taxon>Agaricineae</taxon>
        <taxon>Strophariaceae</taxon>
        <taxon>Galerina</taxon>
    </lineage>
</organism>
<proteinExistence type="predicted"/>
<evidence type="ECO:0000259" key="1">
    <source>
        <dbReference type="Pfam" id="PF13840"/>
    </source>
</evidence>
<dbReference type="InterPro" id="IPR051719">
    <property type="entry name" value="CASTOR_mTORC1"/>
</dbReference>
<dbReference type="OrthoDB" id="58529at2759"/>
<dbReference type="EMBL" id="KL142367">
    <property type="protein sequence ID" value="KDR85701.1"/>
    <property type="molecule type" value="Genomic_DNA"/>
</dbReference>
<gene>
    <name evidence="2" type="ORF">GALMADRAFT_234729</name>
</gene>
<protein>
    <recommendedName>
        <fullName evidence="1">CASTOR ACT domain-containing protein</fullName>
    </recommendedName>
</protein>
<dbReference type="PANTHER" id="PTHR31131">
    <property type="entry name" value="CHROMOSOME 1, WHOLE GENOME SHOTGUN SEQUENCE"/>
    <property type="match status" value="1"/>
</dbReference>
<dbReference type="GO" id="GO:0006520">
    <property type="term" value="P:amino acid metabolic process"/>
    <property type="evidence" value="ECO:0007669"/>
    <property type="project" value="UniProtKB-ARBA"/>
</dbReference>
<dbReference type="PANTHER" id="PTHR31131:SF6">
    <property type="entry name" value="CASTOR ACT DOMAIN-CONTAINING PROTEIN"/>
    <property type="match status" value="1"/>
</dbReference>
<evidence type="ECO:0000313" key="3">
    <source>
        <dbReference type="Proteomes" id="UP000027222"/>
    </source>
</evidence>
<reference evidence="3" key="1">
    <citation type="journal article" date="2014" name="Proc. Natl. Acad. Sci. U.S.A.">
        <title>Extensive sampling of basidiomycete genomes demonstrates inadequacy of the white-rot/brown-rot paradigm for wood decay fungi.</title>
        <authorList>
            <person name="Riley R."/>
            <person name="Salamov A.A."/>
            <person name="Brown D.W."/>
            <person name="Nagy L.G."/>
            <person name="Floudas D."/>
            <person name="Held B.W."/>
            <person name="Levasseur A."/>
            <person name="Lombard V."/>
            <person name="Morin E."/>
            <person name="Otillar R."/>
            <person name="Lindquist E.A."/>
            <person name="Sun H."/>
            <person name="LaButti K.M."/>
            <person name="Schmutz J."/>
            <person name="Jabbour D."/>
            <person name="Luo H."/>
            <person name="Baker S.E."/>
            <person name="Pisabarro A.G."/>
            <person name="Walton J.D."/>
            <person name="Blanchette R.A."/>
            <person name="Henrissat B."/>
            <person name="Martin F."/>
            <person name="Cullen D."/>
            <person name="Hibbett D.S."/>
            <person name="Grigoriev I.V."/>
        </authorList>
    </citation>
    <scope>NUCLEOTIDE SEQUENCE [LARGE SCALE GENOMIC DNA]</scope>
    <source>
        <strain evidence="3">CBS 339.88</strain>
    </source>
</reference>
<dbReference type="InterPro" id="IPR045865">
    <property type="entry name" value="ACT-like_dom_sf"/>
</dbReference>
<name>A0A067TR81_GALM3</name>
<keyword evidence="3" id="KW-1185">Reference proteome</keyword>
<dbReference type="HOGENOM" id="CLU_130568_0_0_1"/>
<feature type="domain" description="CASTOR ACT" evidence="1">
    <location>
        <begin position="76"/>
        <end position="137"/>
    </location>
</feature>
<dbReference type="SUPFAM" id="SSF55021">
    <property type="entry name" value="ACT-like"/>
    <property type="match status" value="2"/>
</dbReference>
<sequence>MPPPSQNPALHLLVLPEPFFVVKLQPGQEIAPCVLQDLTRGGEKGGGGFFSVTRTSEEVSVVGEAYRWMPKSYEEQSTWVCVKIRGPMEHSLTGVMASLTAPLKAAKVPVFALSTWNTDYVLVPKEMLADAVTTLERDGWVFAQGIKGKGNRVARL</sequence>
<dbReference type="Gene3D" id="3.30.2130.10">
    <property type="entry name" value="VC0802-like"/>
    <property type="match status" value="1"/>
</dbReference>
<accession>A0A067TR81</accession>
<evidence type="ECO:0000313" key="2">
    <source>
        <dbReference type="EMBL" id="KDR85701.1"/>
    </source>
</evidence>
<dbReference type="AlphaFoldDB" id="A0A067TR81"/>
<dbReference type="Proteomes" id="UP000027222">
    <property type="component" value="Unassembled WGS sequence"/>
</dbReference>
<dbReference type="GO" id="GO:0046394">
    <property type="term" value="P:carboxylic acid biosynthetic process"/>
    <property type="evidence" value="ECO:0007669"/>
    <property type="project" value="UniProtKB-ARBA"/>
</dbReference>
<dbReference type="InterPro" id="IPR027795">
    <property type="entry name" value="CASTOR_ACT_dom"/>
</dbReference>